<feature type="transmembrane region" description="Helical" evidence="2">
    <location>
        <begin position="45"/>
        <end position="66"/>
    </location>
</feature>
<evidence type="ECO:0000256" key="2">
    <source>
        <dbReference type="SAM" id="Phobius"/>
    </source>
</evidence>
<dbReference type="AlphaFoldDB" id="A0A9W6G8J5"/>
<evidence type="ECO:0000313" key="4">
    <source>
        <dbReference type="Proteomes" id="UP001144313"/>
    </source>
</evidence>
<organism evidence="3 4">
    <name type="scientific">Glycomyces algeriensis</name>
    <dbReference type="NCBI Taxonomy" id="256037"/>
    <lineage>
        <taxon>Bacteria</taxon>
        <taxon>Bacillati</taxon>
        <taxon>Actinomycetota</taxon>
        <taxon>Actinomycetes</taxon>
        <taxon>Glycomycetales</taxon>
        <taxon>Glycomycetaceae</taxon>
        <taxon>Glycomyces</taxon>
    </lineage>
</organism>
<dbReference type="Proteomes" id="UP001144313">
    <property type="component" value="Unassembled WGS sequence"/>
</dbReference>
<feature type="transmembrane region" description="Helical" evidence="2">
    <location>
        <begin position="20"/>
        <end position="39"/>
    </location>
</feature>
<protein>
    <submittedName>
        <fullName evidence="3">Uncharacterized protein</fullName>
    </submittedName>
</protein>
<proteinExistence type="predicted"/>
<evidence type="ECO:0000313" key="3">
    <source>
        <dbReference type="EMBL" id="GLI42272.1"/>
    </source>
</evidence>
<keyword evidence="2" id="KW-0812">Transmembrane</keyword>
<feature type="compositionally biased region" description="Polar residues" evidence="1">
    <location>
        <begin position="286"/>
        <end position="298"/>
    </location>
</feature>
<evidence type="ECO:0000256" key="1">
    <source>
        <dbReference type="SAM" id="MobiDB-lite"/>
    </source>
</evidence>
<accession>A0A9W6G8J5</accession>
<keyword evidence="2" id="KW-1133">Transmembrane helix</keyword>
<comment type="caution">
    <text evidence="3">The sequence shown here is derived from an EMBL/GenBank/DDBJ whole genome shotgun (WGS) entry which is preliminary data.</text>
</comment>
<feature type="compositionally biased region" description="Low complexity" evidence="1">
    <location>
        <begin position="226"/>
        <end position="265"/>
    </location>
</feature>
<reference evidence="3" key="1">
    <citation type="submission" date="2022-12" db="EMBL/GenBank/DDBJ databases">
        <title>Reference genome sequencing for broad-spectrum identification of bacterial and archaeal isolates by mass spectrometry.</title>
        <authorList>
            <person name="Sekiguchi Y."/>
            <person name="Tourlousse D.M."/>
        </authorList>
    </citation>
    <scope>NUCLEOTIDE SEQUENCE</scope>
    <source>
        <strain evidence="3">LLR39Z86</strain>
    </source>
</reference>
<sequence length="298" mass="29937">MTQYESKSKGHKQHDPGMELSIGQVLAAAGATVLGAVLAKLLGLWGTLAGTAVLSVCSSIGAVLILRAMRRTGEKIKEQITALAPVAKGKAAAVTQPLGPGSATAVAKVPGTEPDQDATAVLDRPDATRPLDAADADAGSDATEVLGTADTDVIVIPAEPAPEGHVSKTQSNKRTLVAILVSSVLVFALTIIALFLLGALTGDPERFVSDGSETTVIETHIESDAPESPTTSEAPTESGSPSETPTSEAPSASTSPSESATTESPSPSPSPETGSGGSEATPSPTPQDDTASESPAIE</sequence>
<name>A0A9W6G8J5_9ACTN</name>
<gene>
    <name evidence="3" type="ORF">GALLR39Z86_21220</name>
</gene>
<keyword evidence="4" id="KW-1185">Reference proteome</keyword>
<keyword evidence="2" id="KW-0472">Membrane</keyword>
<dbReference type="EMBL" id="BSDT01000001">
    <property type="protein sequence ID" value="GLI42272.1"/>
    <property type="molecule type" value="Genomic_DNA"/>
</dbReference>
<feature type="region of interest" description="Disordered" evidence="1">
    <location>
        <begin position="220"/>
        <end position="298"/>
    </location>
</feature>
<feature type="transmembrane region" description="Helical" evidence="2">
    <location>
        <begin position="176"/>
        <end position="200"/>
    </location>
</feature>